<comment type="caution">
    <text evidence="1">The sequence shown here is derived from an EMBL/GenBank/DDBJ whole genome shotgun (WGS) entry which is preliminary data.</text>
</comment>
<keyword evidence="2" id="KW-1185">Reference proteome</keyword>
<accession>A0ACB9JHW2</accession>
<dbReference type="EMBL" id="CM042021">
    <property type="protein sequence ID" value="KAI3819271.1"/>
    <property type="molecule type" value="Genomic_DNA"/>
</dbReference>
<organism evidence="1 2">
    <name type="scientific">Smallanthus sonchifolius</name>
    <dbReference type="NCBI Taxonomy" id="185202"/>
    <lineage>
        <taxon>Eukaryota</taxon>
        <taxon>Viridiplantae</taxon>
        <taxon>Streptophyta</taxon>
        <taxon>Embryophyta</taxon>
        <taxon>Tracheophyta</taxon>
        <taxon>Spermatophyta</taxon>
        <taxon>Magnoliopsida</taxon>
        <taxon>eudicotyledons</taxon>
        <taxon>Gunneridae</taxon>
        <taxon>Pentapetalae</taxon>
        <taxon>asterids</taxon>
        <taxon>campanulids</taxon>
        <taxon>Asterales</taxon>
        <taxon>Asteraceae</taxon>
        <taxon>Asteroideae</taxon>
        <taxon>Heliantheae alliance</taxon>
        <taxon>Millerieae</taxon>
        <taxon>Smallanthus</taxon>
    </lineage>
</organism>
<evidence type="ECO:0000313" key="1">
    <source>
        <dbReference type="EMBL" id="KAI3819271.1"/>
    </source>
</evidence>
<proteinExistence type="predicted"/>
<protein>
    <submittedName>
        <fullName evidence="1">Uncharacterized protein</fullName>
    </submittedName>
</protein>
<gene>
    <name evidence="1" type="ORF">L1987_13097</name>
</gene>
<dbReference type="Proteomes" id="UP001056120">
    <property type="component" value="Linkage Group LG04"/>
</dbReference>
<name>A0ACB9JHW2_9ASTR</name>
<sequence length="97" mass="11163">MIGAQLGLLLFEHYCILLDCRPQTIRMYSCYGGCWYLLHCISLTVVLLGFWIGLLIINFISNWIGSLLMAFTNKSGTVLYPTDKLSATLWERCYYKP</sequence>
<reference evidence="1 2" key="2">
    <citation type="journal article" date="2022" name="Mol. Ecol. Resour.">
        <title>The genomes of chicory, endive, great burdock and yacon provide insights into Asteraceae paleo-polyploidization history and plant inulin production.</title>
        <authorList>
            <person name="Fan W."/>
            <person name="Wang S."/>
            <person name="Wang H."/>
            <person name="Wang A."/>
            <person name="Jiang F."/>
            <person name="Liu H."/>
            <person name="Zhao H."/>
            <person name="Xu D."/>
            <person name="Zhang Y."/>
        </authorList>
    </citation>
    <scope>NUCLEOTIDE SEQUENCE [LARGE SCALE GENOMIC DNA]</scope>
    <source>
        <strain evidence="2">cv. Yunnan</strain>
        <tissue evidence="1">Leaves</tissue>
    </source>
</reference>
<evidence type="ECO:0000313" key="2">
    <source>
        <dbReference type="Proteomes" id="UP001056120"/>
    </source>
</evidence>
<reference evidence="2" key="1">
    <citation type="journal article" date="2022" name="Mol. Ecol. Resour.">
        <title>The genomes of chicory, endive, great burdock and yacon provide insights into Asteraceae palaeo-polyploidization history and plant inulin production.</title>
        <authorList>
            <person name="Fan W."/>
            <person name="Wang S."/>
            <person name="Wang H."/>
            <person name="Wang A."/>
            <person name="Jiang F."/>
            <person name="Liu H."/>
            <person name="Zhao H."/>
            <person name="Xu D."/>
            <person name="Zhang Y."/>
        </authorList>
    </citation>
    <scope>NUCLEOTIDE SEQUENCE [LARGE SCALE GENOMIC DNA]</scope>
    <source>
        <strain evidence="2">cv. Yunnan</strain>
    </source>
</reference>